<evidence type="ECO:0000313" key="3">
    <source>
        <dbReference type="Proteomes" id="UP000494122"/>
    </source>
</evidence>
<evidence type="ECO:0000313" key="2">
    <source>
        <dbReference type="EMBL" id="CAB3866277.1"/>
    </source>
</evidence>
<gene>
    <name evidence="2" type="ORF">LMG3328_02549</name>
</gene>
<dbReference type="GeneID" id="55562222"/>
<dbReference type="RefSeq" id="WP_049075886.1">
    <property type="nucleotide sequence ID" value="NZ_CADIJL010000006.1"/>
</dbReference>
<sequence length="126" mass="12944">MIAIDPSSATRSSATRQSAAGADPGAFRAAFADARQRGASALAGGLAGAAPSGASESEQEFLDYASMSLQDKMFYAALASLGISKKDYDAMSAADKLKIADKVALALRQLAEAEQAKQAERDGRAV</sequence>
<evidence type="ECO:0000256" key="1">
    <source>
        <dbReference type="SAM" id="MobiDB-lite"/>
    </source>
</evidence>
<name>A0A6S7CVW1_9BURK</name>
<dbReference type="Proteomes" id="UP000494122">
    <property type="component" value="Unassembled WGS sequence"/>
</dbReference>
<dbReference type="EMBL" id="CADILE010000006">
    <property type="protein sequence ID" value="CAB3866277.1"/>
    <property type="molecule type" value="Genomic_DNA"/>
</dbReference>
<reference evidence="2 3" key="1">
    <citation type="submission" date="2020-04" db="EMBL/GenBank/DDBJ databases">
        <authorList>
            <person name="De Canck E."/>
        </authorList>
    </citation>
    <scope>NUCLEOTIDE SEQUENCE [LARGE SCALE GENOMIC DNA]</scope>
    <source>
        <strain evidence="2 3">LMG 3328</strain>
    </source>
</reference>
<protein>
    <submittedName>
        <fullName evidence="2">Uncharacterized protein</fullName>
    </submittedName>
</protein>
<organism evidence="2 3">
    <name type="scientific">Achromobacter ruhlandii</name>
    <dbReference type="NCBI Taxonomy" id="72557"/>
    <lineage>
        <taxon>Bacteria</taxon>
        <taxon>Pseudomonadati</taxon>
        <taxon>Pseudomonadota</taxon>
        <taxon>Betaproteobacteria</taxon>
        <taxon>Burkholderiales</taxon>
        <taxon>Alcaligenaceae</taxon>
        <taxon>Achromobacter</taxon>
    </lineage>
</organism>
<accession>A0A6S7CVW1</accession>
<dbReference type="AlphaFoldDB" id="A0A6S7CVW1"/>
<feature type="compositionally biased region" description="Low complexity" evidence="1">
    <location>
        <begin position="7"/>
        <end position="23"/>
    </location>
</feature>
<proteinExistence type="predicted"/>
<feature type="region of interest" description="Disordered" evidence="1">
    <location>
        <begin position="1"/>
        <end position="23"/>
    </location>
</feature>